<protein>
    <submittedName>
        <fullName evidence="1">Uncharacterized protein</fullName>
    </submittedName>
</protein>
<comment type="caution">
    <text evidence="1">The sequence shown here is derived from an EMBL/GenBank/DDBJ whole genome shotgun (WGS) entry which is preliminary data.</text>
</comment>
<evidence type="ECO:0000313" key="2">
    <source>
        <dbReference type="Proteomes" id="UP000091857"/>
    </source>
</evidence>
<gene>
    <name evidence="1" type="ORF">MANES_17G098800v8</name>
</gene>
<accession>A0ACB7G4T4</accession>
<organism evidence="1 2">
    <name type="scientific">Manihot esculenta</name>
    <name type="common">Cassava</name>
    <name type="synonym">Jatropha manihot</name>
    <dbReference type="NCBI Taxonomy" id="3983"/>
    <lineage>
        <taxon>Eukaryota</taxon>
        <taxon>Viridiplantae</taxon>
        <taxon>Streptophyta</taxon>
        <taxon>Embryophyta</taxon>
        <taxon>Tracheophyta</taxon>
        <taxon>Spermatophyta</taxon>
        <taxon>Magnoliopsida</taxon>
        <taxon>eudicotyledons</taxon>
        <taxon>Gunneridae</taxon>
        <taxon>Pentapetalae</taxon>
        <taxon>rosids</taxon>
        <taxon>fabids</taxon>
        <taxon>Malpighiales</taxon>
        <taxon>Euphorbiaceae</taxon>
        <taxon>Crotonoideae</taxon>
        <taxon>Manihoteae</taxon>
        <taxon>Manihot</taxon>
    </lineage>
</organism>
<dbReference type="Proteomes" id="UP000091857">
    <property type="component" value="Chromosome 17"/>
</dbReference>
<name>A0ACB7G4T4_MANES</name>
<reference evidence="2" key="1">
    <citation type="journal article" date="2016" name="Nat. Biotechnol.">
        <title>Sequencing wild and cultivated cassava and related species reveals extensive interspecific hybridization and genetic diversity.</title>
        <authorList>
            <person name="Bredeson J.V."/>
            <person name="Lyons J.B."/>
            <person name="Prochnik S.E."/>
            <person name="Wu G.A."/>
            <person name="Ha C.M."/>
            <person name="Edsinger-Gonzales E."/>
            <person name="Grimwood J."/>
            <person name="Schmutz J."/>
            <person name="Rabbi I.Y."/>
            <person name="Egesi C."/>
            <person name="Nauluvula P."/>
            <person name="Lebot V."/>
            <person name="Ndunguru J."/>
            <person name="Mkamilo G."/>
            <person name="Bart R.S."/>
            <person name="Setter T.L."/>
            <person name="Gleadow R.M."/>
            <person name="Kulakow P."/>
            <person name="Ferguson M.E."/>
            <person name="Rounsley S."/>
            <person name="Rokhsar D.S."/>
        </authorList>
    </citation>
    <scope>NUCLEOTIDE SEQUENCE [LARGE SCALE GENOMIC DNA]</scope>
    <source>
        <strain evidence="2">cv. AM560-2</strain>
    </source>
</reference>
<dbReference type="EMBL" id="CM004403">
    <property type="protein sequence ID" value="KAG8634884.1"/>
    <property type="molecule type" value="Genomic_DNA"/>
</dbReference>
<evidence type="ECO:0000313" key="1">
    <source>
        <dbReference type="EMBL" id="KAG8634884.1"/>
    </source>
</evidence>
<proteinExistence type="predicted"/>
<keyword evidence="2" id="KW-1185">Reference proteome</keyword>
<sequence>MEEKDDSVQEKSLGIEMQVINGVMGKKKMVKKSWDESKKIWEIAAPAMLTAVAQFSIGFVTSAFVGHLGEVELAAVSIVQNVIEGFVYGVMLGMGSALEALCGQAVGAGQLNMLGIYMQRSWIITGITALFLAPFYVFASPILQLLHQDKGISKLAGKYSIWVIPQLFAYALNFPIQKFLQAQSRVWIMTIISIAALAIHVLLNWVLVTKLDHGLVGAAVAGNISWWLVVLGQIVYVFCGCFPEAWTGFSWSALKSISSFLKLSLASAVMLWLVFKLYFLQNPCSGFHFSSLLAHASLELWYVTAVIFMVGRLHNPAIAVDAVSICMNLQRWTLMIALGFNAALSVRVSNELGAGNPKAAKFPVVVTLLTSTITGVVFTALVLVTKNDFPKVFTDKPAVMKEASKLGYFLAATIFLNSIQPVLHGVAVGAGWQFSVAFINVGCYYIIGLPIGAVLGYKFDLGVKGIWSGMLAGCLLQIIVLIFVFLRANWKKEALKAEERIRTWGGSASVEPRQSSFEENMN</sequence>